<feature type="transmembrane region" description="Helical" evidence="2">
    <location>
        <begin position="63"/>
        <end position="81"/>
    </location>
</feature>
<feature type="transmembrane region" description="Helical" evidence="2">
    <location>
        <begin position="251"/>
        <end position="272"/>
    </location>
</feature>
<keyword evidence="2" id="KW-0812">Transmembrane</keyword>
<gene>
    <name evidence="4" type="ORF">E3T25_00960</name>
</gene>
<evidence type="ECO:0000259" key="3">
    <source>
        <dbReference type="SMART" id="SM00460"/>
    </source>
</evidence>
<dbReference type="Pfam" id="PF11992">
    <property type="entry name" value="TgpA_N"/>
    <property type="match status" value="1"/>
</dbReference>
<dbReference type="InterPro" id="IPR038765">
    <property type="entry name" value="Papain-like_cys_pep_sf"/>
</dbReference>
<dbReference type="Pfam" id="PF01841">
    <property type="entry name" value="Transglut_core"/>
    <property type="match status" value="1"/>
</dbReference>
<keyword evidence="2" id="KW-0472">Membrane</keyword>
<comment type="caution">
    <text evidence="4">The sequence shown here is derived from an EMBL/GenBank/DDBJ whole genome shotgun (WGS) entry which is preliminary data.</text>
</comment>
<name>A0ABY2JIP9_9MICO</name>
<feature type="region of interest" description="Disordered" evidence="1">
    <location>
        <begin position="602"/>
        <end position="638"/>
    </location>
</feature>
<reference evidence="4 5" key="1">
    <citation type="submission" date="2019-03" db="EMBL/GenBank/DDBJ databases">
        <title>Genomics of glacier-inhabiting Cryobacterium strains.</title>
        <authorList>
            <person name="Liu Q."/>
            <person name="Xin Y.-H."/>
        </authorList>
    </citation>
    <scope>NUCLEOTIDE SEQUENCE [LARGE SCALE GENOMIC DNA]</scope>
    <source>
        <strain evidence="4 5">TMT2-16</strain>
    </source>
</reference>
<dbReference type="SUPFAM" id="SSF54001">
    <property type="entry name" value="Cysteine proteinases"/>
    <property type="match status" value="1"/>
</dbReference>
<feature type="transmembrane region" description="Helical" evidence="2">
    <location>
        <begin position="146"/>
        <end position="165"/>
    </location>
</feature>
<dbReference type="Gene3D" id="3.10.620.30">
    <property type="match status" value="1"/>
</dbReference>
<protein>
    <submittedName>
        <fullName evidence="4">Transglutaminase domain-containing protein</fullName>
    </submittedName>
</protein>
<dbReference type="InterPro" id="IPR052901">
    <property type="entry name" value="Bact_TGase-like"/>
</dbReference>
<feature type="transmembrane region" description="Helical" evidence="2">
    <location>
        <begin position="643"/>
        <end position="663"/>
    </location>
</feature>
<evidence type="ECO:0000313" key="4">
    <source>
        <dbReference type="EMBL" id="TFD06733.1"/>
    </source>
</evidence>
<feature type="transmembrane region" description="Helical" evidence="2">
    <location>
        <begin position="172"/>
        <end position="191"/>
    </location>
</feature>
<keyword evidence="5" id="KW-1185">Reference proteome</keyword>
<dbReference type="InterPro" id="IPR021878">
    <property type="entry name" value="TgpA_N"/>
</dbReference>
<accession>A0ABY2JIP9</accession>
<organism evidence="4 5">
    <name type="scientific">Cryobacterium sandaracinum</name>
    <dbReference type="NCBI Taxonomy" id="1259247"/>
    <lineage>
        <taxon>Bacteria</taxon>
        <taxon>Bacillati</taxon>
        <taxon>Actinomycetota</taxon>
        <taxon>Actinomycetes</taxon>
        <taxon>Micrococcales</taxon>
        <taxon>Microbacteriaceae</taxon>
        <taxon>Cryobacterium</taxon>
    </lineage>
</organism>
<proteinExistence type="predicted"/>
<dbReference type="EMBL" id="SOGO01000007">
    <property type="protein sequence ID" value="TFD06733.1"/>
    <property type="molecule type" value="Genomic_DNA"/>
</dbReference>
<dbReference type="Proteomes" id="UP000297851">
    <property type="component" value="Unassembled WGS sequence"/>
</dbReference>
<sequence>MTPSDRVAPDQAAPDQGTRTAWRDPSARAARLKRAEWPLAFALLLLLVVADAGLGPLLEGTGWWWLMTFTAAGVLLGSAGFRRAGLPVFLGSLAGLGVLVAVLTLLFGAGSGWLWLIPTGETIDRFRDLALSGVVSIEQQSTPAEATAGILFLLSAGAGVIAILIDTLAVILRVPALAGLPVLVPLLVPGLALGHEANLEALVLTAAAYLLLLHVEIRMRRAGSLPGPPVVAGPGTVAPGRRHVPGSSQGAVVVGSVAIVAAIVVSVATPVLPGGSLTRARPGSSLLFANGVSPMINLGQDLRRPDAEPVLHFRTTATRPPYLRLLTLDEFSGRNWTAGEAPRSRANAVDDIDLAPGFSPDIKTSETITTIGIDNLAARWLPIPAPPRSVTGLLGAWYWNEATGSITSPGDTTRGQEYTVTALTLEPTAEQLREAEGAYPAEIRRSLRLPAETPALIGDTAREVTAGTTSAYEAARALQDYLRGSDFAYDTEAPVEAGYDGGGIDVVSTFLEVKTGYCVHFSSAMAAMARSIGIPSRIAIGYQPGSLSASGSVAGVGRYSVDTHDLHAWTEIYFEGVGWVPFEPTPGRGAVPAYTQDNAVTVPLTDSGQAGPSDAPRPEDLGGQNAADAQADASSPADSRGGIIRLGLLVLGTFALLLLPALIRVTRRMLRRRGLLSGQSGAVEAWREVSDTAVDHGVFVRETETPRELAARLRVLIGSVGGTESVTEGADPGGGAAAEALDRLLVGAERSHYGRPGDDAQSARAAERVADLDVVLRGIHSVSGRRLRVRATLLPASLWRPGERRIGRPAVNA</sequence>
<feature type="compositionally biased region" description="Low complexity" evidence="1">
    <location>
        <begin position="626"/>
        <end position="638"/>
    </location>
</feature>
<evidence type="ECO:0000256" key="1">
    <source>
        <dbReference type="SAM" id="MobiDB-lite"/>
    </source>
</evidence>
<dbReference type="InterPro" id="IPR002931">
    <property type="entry name" value="Transglutaminase-like"/>
</dbReference>
<feature type="region of interest" description="Disordered" evidence="1">
    <location>
        <begin position="1"/>
        <end position="20"/>
    </location>
</feature>
<feature type="transmembrane region" description="Helical" evidence="2">
    <location>
        <begin position="37"/>
        <end position="57"/>
    </location>
</feature>
<feature type="domain" description="Transglutaminase-like" evidence="3">
    <location>
        <begin position="510"/>
        <end position="586"/>
    </location>
</feature>
<feature type="transmembrane region" description="Helical" evidence="2">
    <location>
        <begin position="197"/>
        <end position="215"/>
    </location>
</feature>
<evidence type="ECO:0000256" key="2">
    <source>
        <dbReference type="SAM" id="Phobius"/>
    </source>
</evidence>
<dbReference type="PANTHER" id="PTHR42736:SF1">
    <property type="entry name" value="PROTEIN-GLUTAMINE GAMMA-GLUTAMYLTRANSFERASE"/>
    <property type="match status" value="1"/>
</dbReference>
<evidence type="ECO:0000313" key="5">
    <source>
        <dbReference type="Proteomes" id="UP000297851"/>
    </source>
</evidence>
<dbReference type="PANTHER" id="PTHR42736">
    <property type="entry name" value="PROTEIN-GLUTAMINE GAMMA-GLUTAMYLTRANSFERASE"/>
    <property type="match status" value="1"/>
</dbReference>
<feature type="transmembrane region" description="Helical" evidence="2">
    <location>
        <begin position="93"/>
        <end position="116"/>
    </location>
</feature>
<dbReference type="SMART" id="SM00460">
    <property type="entry name" value="TGc"/>
    <property type="match status" value="1"/>
</dbReference>
<dbReference type="RefSeq" id="WP_134371611.1">
    <property type="nucleotide sequence ID" value="NZ_SOGO01000007.1"/>
</dbReference>
<keyword evidence="2" id="KW-1133">Transmembrane helix</keyword>